<sequence length="59" mass="6531">MLNLTELCQLLYLLLASLHSDLFSLIQTVLQVFDGLLHVLLHSLQSEAGMYQPPASSFG</sequence>
<evidence type="ECO:0000256" key="1">
    <source>
        <dbReference type="SAM" id="SignalP"/>
    </source>
</evidence>
<organism evidence="2 3">
    <name type="scientific">Periophthalmus magnuspinnatus</name>
    <dbReference type="NCBI Taxonomy" id="409849"/>
    <lineage>
        <taxon>Eukaryota</taxon>
        <taxon>Metazoa</taxon>
        <taxon>Chordata</taxon>
        <taxon>Craniata</taxon>
        <taxon>Vertebrata</taxon>
        <taxon>Euteleostomi</taxon>
        <taxon>Actinopterygii</taxon>
        <taxon>Neopterygii</taxon>
        <taxon>Teleostei</taxon>
        <taxon>Neoteleostei</taxon>
        <taxon>Acanthomorphata</taxon>
        <taxon>Gobiaria</taxon>
        <taxon>Gobiiformes</taxon>
        <taxon>Gobioidei</taxon>
        <taxon>Gobiidae</taxon>
        <taxon>Oxudercinae</taxon>
        <taxon>Periophthalmus</taxon>
    </lineage>
</organism>
<evidence type="ECO:0000313" key="3">
    <source>
        <dbReference type="Proteomes" id="UP000261520"/>
    </source>
</evidence>
<accession>A0A3B4B2D5</accession>
<dbReference type="Ensembl" id="ENSPMGT00000024312.1">
    <property type="protein sequence ID" value="ENSPMGP00000022824.1"/>
    <property type="gene ID" value="ENSPMGG00000018464.1"/>
</dbReference>
<proteinExistence type="predicted"/>
<dbReference type="Proteomes" id="UP000261520">
    <property type="component" value="Unplaced"/>
</dbReference>
<name>A0A3B4B2D5_9GOBI</name>
<reference evidence="2" key="2">
    <citation type="submission" date="2025-09" db="UniProtKB">
        <authorList>
            <consortium name="Ensembl"/>
        </authorList>
    </citation>
    <scope>IDENTIFICATION</scope>
</reference>
<keyword evidence="1" id="KW-0732">Signal</keyword>
<reference evidence="2" key="1">
    <citation type="submission" date="2025-08" db="UniProtKB">
        <authorList>
            <consortium name="Ensembl"/>
        </authorList>
    </citation>
    <scope>IDENTIFICATION</scope>
</reference>
<feature type="signal peptide" evidence="1">
    <location>
        <begin position="1"/>
        <end position="20"/>
    </location>
</feature>
<protein>
    <submittedName>
        <fullName evidence="2">Uncharacterized protein</fullName>
    </submittedName>
</protein>
<feature type="chain" id="PRO_5017188835" evidence="1">
    <location>
        <begin position="21"/>
        <end position="59"/>
    </location>
</feature>
<keyword evidence="3" id="KW-1185">Reference proteome</keyword>
<dbReference type="AlphaFoldDB" id="A0A3B4B2D5"/>
<evidence type="ECO:0000313" key="2">
    <source>
        <dbReference type="Ensembl" id="ENSPMGP00000022824.1"/>
    </source>
</evidence>